<sequence length="292" mass="33232">MEENDKLHAENAKLIQGLGSVEGRLESPINLDISNMTVINLGPLQWNHHNVAPRKVKVTNTGHTVILSANWQAERPYLTGGPLSGDYVFSQMHFHWGETEMRGSEHRVDGANMPMELHVVHFKTKYSTQEEALRQIDGVVMVVYLFKLQTPPNIFLKDIVNSLSSIKDANTSVRLVPVVLANIFKPFTDDYVIYWGSIITSQWTHRIMWLVSREPIGITKEQIAEFRILCDANEKPILRNYRPLRDRRYRSIFHVCPSGSLYATLLPISRKQLVLSSKAAADSNDTNREIVA</sequence>
<dbReference type="InterPro" id="IPR023561">
    <property type="entry name" value="Carbonic_anhydrase_a-class"/>
</dbReference>
<evidence type="ECO:0000313" key="3">
    <source>
        <dbReference type="EMBL" id="KAK2588627.1"/>
    </source>
</evidence>
<dbReference type="AlphaFoldDB" id="A0AAD9RZ52"/>
<evidence type="ECO:0000256" key="1">
    <source>
        <dbReference type="ARBA" id="ARBA00010718"/>
    </source>
</evidence>
<organism evidence="3 4">
    <name type="scientific">Odynerus spinipes</name>
    <dbReference type="NCBI Taxonomy" id="1348599"/>
    <lineage>
        <taxon>Eukaryota</taxon>
        <taxon>Metazoa</taxon>
        <taxon>Ecdysozoa</taxon>
        <taxon>Arthropoda</taxon>
        <taxon>Hexapoda</taxon>
        <taxon>Insecta</taxon>
        <taxon>Pterygota</taxon>
        <taxon>Neoptera</taxon>
        <taxon>Endopterygota</taxon>
        <taxon>Hymenoptera</taxon>
        <taxon>Apocrita</taxon>
        <taxon>Aculeata</taxon>
        <taxon>Vespoidea</taxon>
        <taxon>Vespidae</taxon>
        <taxon>Eumeninae</taxon>
        <taxon>Odynerus</taxon>
    </lineage>
</organism>
<dbReference type="Pfam" id="PF00194">
    <property type="entry name" value="Carb_anhydrase"/>
    <property type="match status" value="1"/>
</dbReference>
<dbReference type="Gene3D" id="3.10.200.10">
    <property type="entry name" value="Alpha carbonic anhydrase"/>
    <property type="match status" value="1"/>
</dbReference>
<dbReference type="CDD" id="cd00326">
    <property type="entry name" value="alpha_CA"/>
    <property type="match status" value="1"/>
</dbReference>
<dbReference type="InterPro" id="IPR001148">
    <property type="entry name" value="CA_dom"/>
</dbReference>
<comment type="similarity">
    <text evidence="1">Belongs to the alpha-carbonic anhydrase family.</text>
</comment>
<feature type="domain" description="Alpha-carbonic anhydrase" evidence="2">
    <location>
        <begin position="1"/>
        <end position="253"/>
    </location>
</feature>
<accession>A0AAD9RZ52</accession>
<dbReference type="SMART" id="SM01057">
    <property type="entry name" value="Carb_anhydrase"/>
    <property type="match status" value="1"/>
</dbReference>
<dbReference type="PANTHER" id="PTHR18952">
    <property type="entry name" value="CARBONIC ANHYDRASE"/>
    <property type="match status" value="1"/>
</dbReference>
<dbReference type="GO" id="GO:0004089">
    <property type="term" value="F:carbonate dehydratase activity"/>
    <property type="evidence" value="ECO:0007669"/>
    <property type="project" value="InterPro"/>
</dbReference>
<proteinExistence type="inferred from homology"/>
<dbReference type="GO" id="GO:0008270">
    <property type="term" value="F:zinc ion binding"/>
    <property type="evidence" value="ECO:0007669"/>
    <property type="project" value="InterPro"/>
</dbReference>
<dbReference type="Proteomes" id="UP001258017">
    <property type="component" value="Unassembled WGS sequence"/>
</dbReference>
<dbReference type="GO" id="GO:0005737">
    <property type="term" value="C:cytoplasm"/>
    <property type="evidence" value="ECO:0007669"/>
    <property type="project" value="TreeGrafter"/>
</dbReference>
<dbReference type="PROSITE" id="PS51144">
    <property type="entry name" value="ALPHA_CA_2"/>
    <property type="match status" value="1"/>
</dbReference>
<dbReference type="InterPro" id="IPR036398">
    <property type="entry name" value="CA_dom_sf"/>
</dbReference>
<dbReference type="SUPFAM" id="SSF51069">
    <property type="entry name" value="Carbonic anhydrase"/>
    <property type="match status" value="1"/>
</dbReference>
<reference evidence="3" key="2">
    <citation type="journal article" date="2023" name="Commun. Biol.">
        <title>Intrasexual cuticular hydrocarbon dimorphism in a wasp sheds light on hydrocarbon biosynthesis genes in Hymenoptera.</title>
        <authorList>
            <person name="Moris V.C."/>
            <person name="Podsiadlowski L."/>
            <person name="Martin S."/>
            <person name="Oeyen J.P."/>
            <person name="Donath A."/>
            <person name="Petersen M."/>
            <person name="Wilbrandt J."/>
            <person name="Misof B."/>
            <person name="Liedtke D."/>
            <person name="Thamm M."/>
            <person name="Scheiner R."/>
            <person name="Schmitt T."/>
            <person name="Niehuis O."/>
        </authorList>
    </citation>
    <scope>NUCLEOTIDE SEQUENCE</scope>
    <source>
        <strain evidence="3">GBR_01_08_01A</strain>
    </source>
</reference>
<evidence type="ECO:0000259" key="2">
    <source>
        <dbReference type="PROSITE" id="PS51144"/>
    </source>
</evidence>
<reference evidence="3" key="1">
    <citation type="submission" date="2021-08" db="EMBL/GenBank/DDBJ databases">
        <authorList>
            <person name="Misof B."/>
            <person name="Oliver O."/>
            <person name="Podsiadlowski L."/>
            <person name="Donath A."/>
            <person name="Peters R."/>
            <person name="Mayer C."/>
            <person name="Rust J."/>
            <person name="Gunkel S."/>
            <person name="Lesny P."/>
            <person name="Martin S."/>
            <person name="Oeyen J.P."/>
            <person name="Petersen M."/>
            <person name="Panagiotis P."/>
            <person name="Wilbrandt J."/>
            <person name="Tanja T."/>
        </authorList>
    </citation>
    <scope>NUCLEOTIDE SEQUENCE</scope>
    <source>
        <strain evidence="3">GBR_01_08_01A</strain>
        <tissue evidence="3">Thorax + abdomen</tissue>
    </source>
</reference>
<name>A0AAD9RZ52_9HYME</name>
<comment type="caution">
    <text evidence="3">The sequence shown here is derived from an EMBL/GenBank/DDBJ whole genome shotgun (WGS) entry which is preliminary data.</text>
</comment>
<dbReference type="EMBL" id="JAIFRP010000003">
    <property type="protein sequence ID" value="KAK2588627.1"/>
    <property type="molecule type" value="Genomic_DNA"/>
</dbReference>
<evidence type="ECO:0000313" key="4">
    <source>
        <dbReference type="Proteomes" id="UP001258017"/>
    </source>
</evidence>
<protein>
    <recommendedName>
        <fullName evidence="2">Alpha-carbonic anhydrase domain-containing protein</fullName>
    </recommendedName>
</protein>
<gene>
    <name evidence="3" type="ORF">KPH14_006395</name>
</gene>
<dbReference type="PANTHER" id="PTHR18952:SF233">
    <property type="entry name" value="CARBONIC ANHYDRASE 14"/>
    <property type="match status" value="1"/>
</dbReference>
<keyword evidence="4" id="KW-1185">Reference proteome</keyword>